<accession>A0A3P8FC19</accession>
<dbReference type="AlphaFoldDB" id="A0A183GTK4"/>
<reference evidence="4" key="2">
    <citation type="submission" date="2019-09" db="UniProtKB">
        <authorList>
            <consortium name="WormBaseParasite"/>
        </authorList>
    </citation>
    <scope>IDENTIFICATION</scope>
</reference>
<evidence type="ECO:0000313" key="2">
    <source>
        <dbReference type="EMBL" id="VDP55254.1"/>
    </source>
</evidence>
<protein>
    <submittedName>
        <fullName evidence="4">DUF1758 domain-containing protein</fullName>
    </submittedName>
</protein>
<dbReference type="PANTHER" id="PTHR47331:SF1">
    <property type="entry name" value="GAG-LIKE PROTEIN"/>
    <property type="match status" value="1"/>
</dbReference>
<reference evidence="2 3" key="1">
    <citation type="submission" date="2018-11" db="EMBL/GenBank/DDBJ databases">
        <authorList>
            <consortium name="Pathogen Informatics"/>
        </authorList>
    </citation>
    <scope>NUCLEOTIDE SEQUENCE [LARGE SCALE GENOMIC DNA]</scope>
</reference>
<name>A0A183GTK4_HELPZ</name>
<gene>
    <name evidence="2" type="ORF">HPBE_LOCUS26023</name>
</gene>
<sequence length="381" mass="42889">MVVEALTHNFNTKADQLLTIFLDSGSQHSFISKETAESLGLQLKNPRDITAITFGGHEHTERSYQVKIVLQNPATGTPVKVKLWTRTYITAVPENTGIRLKAHSKKPPTKGMADVDILIGKDYYWSVLDLNHNHKLPSGLVQSQTKLSPVLSGPNTAVTQVTTEPIRQHDSERETDDIVRKLFALDSAEVDDDRDTVNKEIIQQYYDTVKVIKGMIHVQFPWKPNHPFLPDNKPLALRRLESQYRKLHGNPKLWSEYCKTFDQQLEAGIIEEVTKDLPSGTPVYYIPHQTVVKDDSSTTKVRIVFDALSHMKVRLATKVFSDFFECIQYNAIWQSDSKRTKWIGTVSSLRRNWIILVANTAASSSSRGIVVPSGAANLALA</sequence>
<dbReference type="PANTHER" id="PTHR47331">
    <property type="entry name" value="PHD-TYPE DOMAIN-CONTAINING PROTEIN"/>
    <property type="match status" value="1"/>
</dbReference>
<dbReference type="Proteomes" id="UP000050761">
    <property type="component" value="Unassembled WGS sequence"/>
</dbReference>
<dbReference type="InterPro" id="IPR021109">
    <property type="entry name" value="Peptidase_aspartic_dom_sf"/>
</dbReference>
<dbReference type="InterPro" id="IPR008737">
    <property type="entry name" value="DUF1758"/>
</dbReference>
<keyword evidence="3" id="KW-1185">Reference proteome</keyword>
<dbReference type="OrthoDB" id="5870662at2759"/>
<proteinExistence type="predicted"/>
<dbReference type="EMBL" id="UZAH01039036">
    <property type="protein sequence ID" value="VDP55254.1"/>
    <property type="molecule type" value="Genomic_DNA"/>
</dbReference>
<dbReference type="WBParaSite" id="HPBE_0002602401-mRNA-1">
    <property type="protein sequence ID" value="HPBE_0002602401-mRNA-1"/>
    <property type="gene ID" value="HPBE_0002602401"/>
</dbReference>
<dbReference type="SUPFAM" id="SSF50630">
    <property type="entry name" value="Acid proteases"/>
    <property type="match status" value="1"/>
</dbReference>
<dbReference type="Pfam" id="PF05585">
    <property type="entry name" value="DUF1758"/>
    <property type="match status" value="1"/>
</dbReference>
<organism evidence="3 4">
    <name type="scientific">Heligmosomoides polygyrus</name>
    <name type="common">Parasitic roundworm</name>
    <dbReference type="NCBI Taxonomy" id="6339"/>
    <lineage>
        <taxon>Eukaryota</taxon>
        <taxon>Metazoa</taxon>
        <taxon>Ecdysozoa</taxon>
        <taxon>Nematoda</taxon>
        <taxon>Chromadorea</taxon>
        <taxon>Rhabditida</taxon>
        <taxon>Rhabditina</taxon>
        <taxon>Rhabditomorpha</taxon>
        <taxon>Strongyloidea</taxon>
        <taxon>Heligmosomidae</taxon>
        <taxon>Heligmosomoides</taxon>
    </lineage>
</organism>
<evidence type="ECO:0000259" key="1">
    <source>
        <dbReference type="Pfam" id="PF05585"/>
    </source>
</evidence>
<evidence type="ECO:0000313" key="3">
    <source>
        <dbReference type="Proteomes" id="UP000050761"/>
    </source>
</evidence>
<evidence type="ECO:0000313" key="4">
    <source>
        <dbReference type="WBParaSite" id="HPBE_0002602401-mRNA-1"/>
    </source>
</evidence>
<feature type="domain" description="DUF1758" evidence="1">
    <location>
        <begin position="19"/>
        <end position="153"/>
    </location>
</feature>
<dbReference type="Gene3D" id="2.40.70.10">
    <property type="entry name" value="Acid Proteases"/>
    <property type="match status" value="1"/>
</dbReference>
<accession>A0A183GTK4</accession>